<evidence type="ECO:0000259" key="1">
    <source>
        <dbReference type="PROSITE" id="PS51340"/>
    </source>
</evidence>
<sequence length="229" mass="25149">MAEFFISELRVGKVRPLGPKGVPSGIRKTPVAGPVIATETGIDGDEQGDTRHHGGRDKAVHAYAAANYPLWAADLPAAATAFRPGAFGENLVVEGATEADIRLGDQWRAGDALLEVSQGRQPCWRLNLRFDRPEMARLVQTTGRSGWYFRVIEPGEIGPGATATLVRRPHPDWTIARVSNLLYHDRMNKPALAEFAALPGLPESWRRLAEARLANGRTEDWTRRIETPG</sequence>
<dbReference type="PANTHER" id="PTHR30212:SF2">
    <property type="entry name" value="PROTEIN YIIM"/>
    <property type="match status" value="1"/>
</dbReference>
<dbReference type="InterPro" id="IPR005302">
    <property type="entry name" value="MoCF_Sase_C"/>
</dbReference>
<dbReference type="InterPro" id="IPR005163">
    <property type="entry name" value="Tri_helical_YiiM-like"/>
</dbReference>
<name>A0A7L5BTH7_9RHOB</name>
<gene>
    <name evidence="2" type="ORF">G5B40_04255</name>
</gene>
<dbReference type="PROSITE" id="PS51340">
    <property type="entry name" value="MOSC"/>
    <property type="match status" value="1"/>
</dbReference>
<feature type="domain" description="MOSC" evidence="1">
    <location>
        <begin position="29"/>
        <end position="166"/>
    </location>
</feature>
<keyword evidence="3" id="KW-1185">Reference proteome</keyword>
<dbReference type="RefSeq" id="WP_165095440.1">
    <property type="nucleotide sequence ID" value="NZ_CP049056.1"/>
</dbReference>
<organism evidence="2 3">
    <name type="scientific">Pikeienuella piscinae</name>
    <dbReference type="NCBI Taxonomy" id="2748098"/>
    <lineage>
        <taxon>Bacteria</taxon>
        <taxon>Pseudomonadati</taxon>
        <taxon>Pseudomonadota</taxon>
        <taxon>Alphaproteobacteria</taxon>
        <taxon>Rhodobacterales</taxon>
        <taxon>Paracoccaceae</taxon>
        <taxon>Pikeienuella</taxon>
    </lineage>
</organism>
<dbReference type="SUPFAM" id="SSF50800">
    <property type="entry name" value="PK beta-barrel domain-like"/>
    <property type="match status" value="1"/>
</dbReference>
<evidence type="ECO:0000313" key="3">
    <source>
        <dbReference type="Proteomes" id="UP000503336"/>
    </source>
</evidence>
<dbReference type="EMBL" id="CP049056">
    <property type="protein sequence ID" value="QIE54722.1"/>
    <property type="molecule type" value="Genomic_DNA"/>
</dbReference>
<dbReference type="Gene3D" id="2.40.33.20">
    <property type="entry name" value="PK beta-barrel domain-like"/>
    <property type="match status" value="1"/>
</dbReference>
<protein>
    <submittedName>
        <fullName evidence="2">MOSC domain-containing protein</fullName>
    </submittedName>
</protein>
<evidence type="ECO:0000313" key="2">
    <source>
        <dbReference type="EMBL" id="QIE54722.1"/>
    </source>
</evidence>
<dbReference type="InterPro" id="IPR052353">
    <property type="entry name" value="Benzoxazolinone_Detox_Enz"/>
</dbReference>
<dbReference type="Proteomes" id="UP000503336">
    <property type="component" value="Chromosome"/>
</dbReference>
<reference evidence="2 3" key="1">
    <citation type="submission" date="2020-02" db="EMBL/GenBank/DDBJ databases">
        <title>complete genome sequence of Rhodobacteraceae bacterium.</title>
        <authorList>
            <person name="Park J."/>
            <person name="Kim Y.-S."/>
            <person name="Kim K.-H."/>
        </authorList>
    </citation>
    <scope>NUCLEOTIDE SEQUENCE [LARGE SCALE GENOMIC DNA]</scope>
    <source>
        <strain evidence="2 3">RR4-56</strain>
    </source>
</reference>
<dbReference type="Pfam" id="PF03475">
    <property type="entry name" value="YiiM_3-alpha"/>
    <property type="match status" value="1"/>
</dbReference>
<dbReference type="GO" id="GO:0030151">
    <property type="term" value="F:molybdenum ion binding"/>
    <property type="evidence" value="ECO:0007669"/>
    <property type="project" value="InterPro"/>
</dbReference>
<dbReference type="InterPro" id="IPR011037">
    <property type="entry name" value="Pyrv_Knase-like_insert_dom_sf"/>
</dbReference>
<proteinExistence type="predicted"/>
<dbReference type="GO" id="GO:0030170">
    <property type="term" value="F:pyridoxal phosphate binding"/>
    <property type="evidence" value="ECO:0007669"/>
    <property type="project" value="InterPro"/>
</dbReference>
<accession>A0A7L5BTH7</accession>
<dbReference type="KEGG" id="hdh:G5B40_04255"/>
<dbReference type="PANTHER" id="PTHR30212">
    <property type="entry name" value="PROTEIN YIIM"/>
    <property type="match status" value="1"/>
</dbReference>
<dbReference type="Pfam" id="PF03473">
    <property type="entry name" value="MOSC"/>
    <property type="match status" value="1"/>
</dbReference>
<dbReference type="AlphaFoldDB" id="A0A7L5BTH7"/>
<dbReference type="GO" id="GO:0003824">
    <property type="term" value="F:catalytic activity"/>
    <property type="evidence" value="ECO:0007669"/>
    <property type="project" value="InterPro"/>
</dbReference>